<dbReference type="PANTHER" id="PTHR14167">
    <property type="entry name" value="SH3 DOMAIN-CONTAINING"/>
    <property type="match status" value="1"/>
</dbReference>
<evidence type="ECO:0000256" key="1">
    <source>
        <dbReference type="ARBA" id="ARBA00022443"/>
    </source>
</evidence>
<evidence type="ECO:0000313" key="5">
    <source>
        <dbReference type="EnsemblMetazoa" id="CJA14508.1"/>
    </source>
</evidence>
<dbReference type="PRINTS" id="PR00452">
    <property type="entry name" value="SH3DOMAIN"/>
</dbReference>
<evidence type="ECO:0000259" key="4">
    <source>
        <dbReference type="PROSITE" id="PS50002"/>
    </source>
</evidence>
<dbReference type="AlphaFoldDB" id="A0A8R1HX53"/>
<reference evidence="6" key="1">
    <citation type="submission" date="2010-08" db="EMBL/GenBank/DDBJ databases">
        <authorList>
            <consortium name="Caenorhabditis japonica Sequencing Consortium"/>
            <person name="Wilson R.K."/>
        </authorList>
    </citation>
    <scope>NUCLEOTIDE SEQUENCE [LARGE SCALE GENOMIC DNA]</scope>
    <source>
        <strain evidence="6">DF5081</strain>
    </source>
</reference>
<keyword evidence="1 2" id="KW-0728">SH3 domain</keyword>
<dbReference type="InterPro" id="IPR001452">
    <property type="entry name" value="SH3_domain"/>
</dbReference>
<dbReference type="InterPro" id="IPR050384">
    <property type="entry name" value="Endophilin_SH3RF"/>
</dbReference>
<dbReference type="Gene3D" id="2.30.30.40">
    <property type="entry name" value="SH3 Domains"/>
    <property type="match status" value="5"/>
</dbReference>
<feature type="region of interest" description="Disordered" evidence="3">
    <location>
        <begin position="374"/>
        <end position="394"/>
    </location>
</feature>
<feature type="domain" description="SH3" evidence="4">
    <location>
        <begin position="196"/>
        <end position="257"/>
    </location>
</feature>
<dbReference type="InterPro" id="IPR036028">
    <property type="entry name" value="SH3-like_dom_sf"/>
</dbReference>
<reference evidence="5" key="2">
    <citation type="submission" date="2022-06" db="UniProtKB">
        <authorList>
            <consortium name="EnsemblMetazoa"/>
        </authorList>
    </citation>
    <scope>IDENTIFICATION</scope>
    <source>
        <strain evidence="5">DF5081</strain>
    </source>
</reference>
<dbReference type="GO" id="GO:0016192">
    <property type="term" value="P:vesicle-mediated transport"/>
    <property type="evidence" value="ECO:0007669"/>
    <property type="project" value="UniProtKB-ARBA"/>
</dbReference>
<dbReference type="Pfam" id="PF00018">
    <property type="entry name" value="SH3_1"/>
    <property type="match status" value="2"/>
</dbReference>
<feature type="domain" description="SH3" evidence="4">
    <location>
        <begin position="314"/>
        <end position="373"/>
    </location>
</feature>
<feature type="domain" description="SH3" evidence="4">
    <location>
        <begin position="473"/>
        <end position="536"/>
    </location>
</feature>
<feature type="region of interest" description="Disordered" evidence="3">
    <location>
        <begin position="1"/>
        <end position="34"/>
    </location>
</feature>
<dbReference type="PRINTS" id="PR00499">
    <property type="entry name" value="P67PHOX"/>
</dbReference>
<sequence>TAIESQELGHQLLQKQSFHKESTQRKTELESLRRRRDAIQKAIEDAATELASEKTKSQNQKESLEAKKDKYQSEVYQKLVMKREEYRKMFELLVHAQTQARSKIGEAKVQQPPPQIPTYSEVPVENGAVFATNFNDAFAEFDRQGASQQFDADFGANGEDPFASAELSKVNAQPQVHPAEPTHNRPAVDQSSFNTHDTYKCRALFAFEARSEDELSFEPGDVIIVFQSHMAEPGWKAGQLREKVGWFPEAFVETIAAVPQNTSSEPPIQNVPPNMTPSSSVDEIQLRAARKAEIAKAMGAGEQQVGAQAAQSAPVISQCVAQFQWRARNEEDLSFAKGDVIEVLEKQEMKWKGRNPAGETGWFPKSYVKEVGTSPQATKPAAQPANGPAAGAPSAQYDVVPADLTVMSSGGDDVYTAVYDFEAAESTDLALRVGDTIVVLEKNDEWWKGRCNGKEGIFPSNYVEKASPAPPPPVLCDAKVLVDFTASAGNQLAIKVGEIVKVREKSTAGWWEGEVIRDGKAFAGWFPGEYVKVVENSSPTKSAHPRATALFDYDASQSDELSFKTGDVIIVTDRSEAEWWTGHKATEPAKSGLFPSNYVEVL</sequence>
<feature type="compositionally biased region" description="Low complexity" evidence="3">
    <location>
        <begin position="380"/>
        <end position="394"/>
    </location>
</feature>
<dbReference type="Pfam" id="PF14604">
    <property type="entry name" value="SH3_9"/>
    <property type="match status" value="1"/>
</dbReference>
<organism evidence="5 6">
    <name type="scientific">Caenorhabditis japonica</name>
    <dbReference type="NCBI Taxonomy" id="281687"/>
    <lineage>
        <taxon>Eukaryota</taxon>
        <taxon>Metazoa</taxon>
        <taxon>Ecdysozoa</taxon>
        <taxon>Nematoda</taxon>
        <taxon>Chromadorea</taxon>
        <taxon>Rhabditida</taxon>
        <taxon>Rhabditina</taxon>
        <taxon>Rhabditomorpha</taxon>
        <taxon>Rhabditoidea</taxon>
        <taxon>Rhabditidae</taxon>
        <taxon>Peloderinae</taxon>
        <taxon>Caenorhabditis</taxon>
    </lineage>
</organism>
<protein>
    <recommendedName>
        <fullName evidence="4">SH3 domain-containing protein</fullName>
    </recommendedName>
</protein>
<dbReference type="SMART" id="SM00326">
    <property type="entry name" value="SH3"/>
    <property type="match status" value="5"/>
</dbReference>
<accession>A0A8R1HX53</accession>
<proteinExistence type="predicted"/>
<feature type="compositionally biased region" description="Basic and acidic residues" evidence="3">
    <location>
        <begin position="18"/>
        <end position="34"/>
    </location>
</feature>
<evidence type="ECO:0000256" key="3">
    <source>
        <dbReference type="SAM" id="MobiDB-lite"/>
    </source>
</evidence>
<dbReference type="CDD" id="cd00174">
    <property type="entry name" value="SH3"/>
    <property type="match status" value="2"/>
</dbReference>
<feature type="domain" description="SH3" evidence="4">
    <location>
        <begin position="542"/>
        <end position="602"/>
    </location>
</feature>
<keyword evidence="6" id="KW-1185">Reference proteome</keyword>
<dbReference type="FunFam" id="2.30.30.40:FF:000072">
    <property type="entry name" value="Unconventional Myosin IB"/>
    <property type="match status" value="1"/>
</dbReference>
<dbReference type="Proteomes" id="UP000005237">
    <property type="component" value="Unassembled WGS sequence"/>
</dbReference>
<dbReference type="Pfam" id="PF07653">
    <property type="entry name" value="SH3_2"/>
    <property type="match status" value="2"/>
</dbReference>
<feature type="domain" description="SH3" evidence="4">
    <location>
        <begin position="410"/>
        <end position="468"/>
    </location>
</feature>
<name>A0A8R1HX53_CAEJA</name>
<dbReference type="PROSITE" id="PS50002">
    <property type="entry name" value="SH3"/>
    <property type="match status" value="5"/>
</dbReference>
<dbReference type="CDD" id="cd11837">
    <property type="entry name" value="SH3_Intersectin_2"/>
    <property type="match status" value="1"/>
</dbReference>
<evidence type="ECO:0000313" key="6">
    <source>
        <dbReference type="Proteomes" id="UP000005237"/>
    </source>
</evidence>
<evidence type="ECO:0000256" key="2">
    <source>
        <dbReference type="PROSITE-ProRule" id="PRU00192"/>
    </source>
</evidence>
<dbReference type="EnsemblMetazoa" id="CJA14508.1">
    <property type="protein sequence ID" value="CJA14508.1"/>
    <property type="gene ID" value="WBGene00133712"/>
</dbReference>
<dbReference type="SUPFAM" id="SSF50044">
    <property type="entry name" value="SH3-domain"/>
    <property type="match status" value="5"/>
</dbReference>